<dbReference type="Pfam" id="PF09684">
    <property type="entry name" value="Tail_P2_I"/>
    <property type="match status" value="1"/>
</dbReference>
<evidence type="ECO:0000313" key="2">
    <source>
        <dbReference type="Proteomes" id="UP001165652"/>
    </source>
</evidence>
<accession>A0ABT5JCE4</accession>
<comment type="caution">
    <text evidence="1">The sequence shown here is derived from an EMBL/GenBank/DDBJ whole genome shotgun (WGS) entry which is preliminary data.</text>
</comment>
<reference evidence="1" key="1">
    <citation type="journal article" date="2023" name="Microbiol Resour">
        <title>Genome Sequences of Rhodoplanes serenus and Two Thermotolerant Strains, Rhodoplanes tepidamans and 'Rhodoplanes cryptolactis,' Further Refine the Genus.</title>
        <authorList>
            <person name="Rayyan A.A."/>
            <person name="Kyndt J.A."/>
        </authorList>
    </citation>
    <scope>NUCLEOTIDE SEQUENCE</scope>
    <source>
        <strain evidence="1">DSM 9987</strain>
    </source>
</reference>
<evidence type="ECO:0000313" key="1">
    <source>
        <dbReference type="EMBL" id="MDC7787366.1"/>
    </source>
</evidence>
<name>A0ABT5JCE4_RHOTP</name>
<proteinExistence type="predicted"/>
<sequence length="416" mass="46213">MTEFPSLLPIAGAAERTHSLVSAARWPDLFEKAALLRTLWDPWTCPAAQLPLLAWAWSVDIWNPAWPEHRKRQVIAESPAFHEAKTTVAGYRMAVGYVDAEFVRARLPRHAFFVGAGPSEASHQAWLDGLPEIRIYTADYPVRYAPVPVLQADGTIVQRTLKGRFIGRRFRVGSAERIVLGRWRAELRREGAVQRLVFAGVRIDASGRLLQDPERLVIPGPRRDTVQVGKRLRGRFLADGTLAGQRVIALSFTRGGDAFLPNAVSPGLTPIDTVPRRMWEARPAGRGWFVGRPLRGRGIQPNRAEEQAYLSIRLADGSSPALGRMRNRIGKTRIRRAPFTASVLVHIAGPAKHAFPRGRYLRAGPEARIAEIVNALAVTPAARDTLSLDINSLRPLTYADLARMPDDVRYGAVVRR</sequence>
<dbReference type="Proteomes" id="UP001165652">
    <property type="component" value="Unassembled WGS sequence"/>
</dbReference>
<dbReference type="RefSeq" id="WP_272778206.1">
    <property type="nucleotide sequence ID" value="NZ_JAQQLI010000026.1"/>
</dbReference>
<dbReference type="NCBIfam" id="TIGR01634">
    <property type="entry name" value="tail_P2_I"/>
    <property type="match status" value="1"/>
</dbReference>
<protein>
    <submittedName>
        <fullName evidence="1">Phage tail protein I</fullName>
    </submittedName>
</protein>
<gene>
    <name evidence="1" type="ORF">PQJ73_16870</name>
</gene>
<keyword evidence="2" id="KW-1185">Reference proteome</keyword>
<dbReference type="InterPro" id="IPR006521">
    <property type="entry name" value="Tail_protein_I"/>
</dbReference>
<organism evidence="1 2">
    <name type="scientific">Rhodoplanes tepidamans</name>
    <name type="common">Rhodoplanes cryptolactis</name>
    <dbReference type="NCBI Taxonomy" id="200616"/>
    <lineage>
        <taxon>Bacteria</taxon>
        <taxon>Pseudomonadati</taxon>
        <taxon>Pseudomonadota</taxon>
        <taxon>Alphaproteobacteria</taxon>
        <taxon>Hyphomicrobiales</taxon>
        <taxon>Nitrobacteraceae</taxon>
        <taxon>Rhodoplanes</taxon>
    </lineage>
</organism>
<reference evidence="1" key="2">
    <citation type="submission" date="2023-02" db="EMBL/GenBank/DDBJ databases">
        <authorList>
            <person name="Rayyan A."/>
            <person name="Meyer T."/>
            <person name="Kyndt J.A."/>
        </authorList>
    </citation>
    <scope>NUCLEOTIDE SEQUENCE</scope>
    <source>
        <strain evidence="1">DSM 9987</strain>
    </source>
</reference>
<dbReference type="EMBL" id="JAQQLI010000026">
    <property type="protein sequence ID" value="MDC7787366.1"/>
    <property type="molecule type" value="Genomic_DNA"/>
</dbReference>